<dbReference type="CDD" id="cd00082">
    <property type="entry name" value="HisKA"/>
    <property type="match status" value="1"/>
</dbReference>
<dbReference type="PANTHER" id="PTHR43304:SF1">
    <property type="entry name" value="PAC DOMAIN-CONTAINING PROTEIN"/>
    <property type="match status" value="1"/>
</dbReference>
<dbReference type="InterPro" id="IPR036890">
    <property type="entry name" value="HATPase_C_sf"/>
</dbReference>
<keyword evidence="3" id="KW-0597">Phosphoprotein</keyword>
<dbReference type="InterPro" id="IPR004358">
    <property type="entry name" value="Sig_transdc_His_kin-like_C"/>
</dbReference>
<dbReference type="PROSITE" id="PS50113">
    <property type="entry name" value="PAC"/>
    <property type="match status" value="2"/>
</dbReference>
<comment type="catalytic activity">
    <reaction evidence="1">
        <text>ATP + protein L-histidine = ADP + protein N-phospho-L-histidine.</text>
        <dbReference type="EC" id="2.7.13.3"/>
    </reaction>
</comment>
<dbReference type="InterPro" id="IPR035965">
    <property type="entry name" value="PAS-like_dom_sf"/>
</dbReference>
<dbReference type="EMBL" id="JAYGIM010000011">
    <property type="protein sequence ID" value="MEA5427889.1"/>
    <property type="molecule type" value="Genomic_DNA"/>
</dbReference>
<dbReference type="CDD" id="cd00130">
    <property type="entry name" value="PAS"/>
    <property type="match status" value="2"/>
</dbReference>
<evidence type="ECO:0000259" key="8">
    <source>
        <dbReference type="PROSITE" id="PS50113"/>
    </source>
</evidence>
<feature type="domain" description="PAC" evidence="8">
    <location>
        <begin position="613"/>
        <end position="663"/>
    </location>
</feature>
<sequence length="1031" mass="118343">MYLKNNLTQFLKTDESILDFIEEYALDGLWFWDAEDSNRSWVNTKLKSVLGYQQKDNDVALNQQFIHFFKQDVFLNTIDYSVEKGSYFHQFTYFHENGNKLVMDCKMLNVFDEKKKMLGVLGANTFACQVDIDANKVVLDLDFFNQLKKNEEILKESSQMARVGSWEMNLNTGALYWSKVTCEIHEVPDNFQPCLADGINFYKEGISRDTITKAVEDCIALEKTFDVELQLITAKGNEIWVRAIGKADFSASNDKRIFGVFQDINQIKKIAVEHTQTTELLAKLATQVPGTLFQFQLLDTGESYFPYTSRNFINSNNYYEMTPQQRSAYYFQHIHSEDLPIIMQKVQQSAKTLTTLSFQYRYHDENRGTLWIALVANPERLVNSVLWHGYSIEITESKKVENELKDTKRLLQESNKLAMIGAWESNLNTGESNWSDFTREIFGINEAFQPSIETINTFFKEGESRDAISRALNSCINDGQPFNLELEMTNNFGDDIWVRIIGYADFSESNNKRIFGSIQDISYIKEIEIEKEASNILLKKLTKQLPGVLYQFEVNRNGGSSIIYHSNDFFEIEGFNKMSSAEKANAFWKIIHPEDFQEITGLIMQAVKSFSKFEHEYRVCLPDGTIKWVHSIAKPERVKNGVLFHGYLFDITQQKEIELAFQRTRNLLEESSRVAKLGGWSFDLKTKVIHWSNLIKEILGTPADFNPSLESGIAFYKEGHYRDSIRVALKNCLEEGIPFDIESKIINTAGKEIWIRVAGKAEKTKGEVNRIYGIFQDIEHLKVAEAHKEKLQKLELLLAKEKELNAIKSRYLTLTSHEFRTPLAAILGSTELIEMTSDFIENKSVSEKICKHIEIIKLQIDRLSFMIKDVLSLENTRADTTRLTTQSFSIKTFVSDLRQSLPSNQTLELFLPDDDKEIISDKTLLDVILNNLLNNAFKYSRLSNQNPALQLTYLDKSIEIAIKDYGIGIPAKEQDQVFEAFFRASNSIRTEGTGFGLSVAKELTERLGGNITFHSVEGEGSTFLLNIPYFI</sequence>
<dbReference type="InterPro" id="IPR052162">
    <property type="entry name" value="Sensor_kinase/Photoreceptor"/>
</dbReference>
<dbReference type="PANTHER" id="PTHR43304">
    <property type="entry name" value="PHYTOCHROME-LIKE PROTEIN CPH1"/>
    <property type="match status" value="1"/>
</dbReference>
<dbReference type="SMART" id="SM00388">
    <property type="entry name" value="HisKA"/>
    <property type="match status" value="1"/>
</dbReference>
<dbReference type="InterPro" id="IPR013655">
    <property type="entry name" value="PAS_fold_3"/>
</dbReference>
<dbReference type="InterPro" id="IPR003594">
    <property type="entry name" value="HATPase_dom"/>
</dbReference>
<evidence type="ECO:0000256" key="4">
    <source>
        <dbReference type="ARBA" id="ARBA00022679"/>
    </source>
</evidence>
<evidence type="ECO:0000313" key="10">
    <source>
        <dbReference type="Proteomes" id="UP001302222"/>
    </source>
</evidence>
<protein>
    <recommendedName>
        <fullName evidence="2">histidine kinase</fullName>
        <ecNumber evidence="2">2.7.13.3</ecNumber>
    </recommendedName>
</protein>
<evidence type="ECO:0000256" key="3">
    <source>
        <dbReference type="ARBA" id="ARBA00022553"/>
    </source>
</evidence>
<dbReference type="SUPFAM" id="SSF55785">
    <property type="entry name" value="PYP-like sensor domain (PAS domain)"/>
    <property type="match status" value="5"/>
</dbReference>
<comment type="caution">
    <text evidence="9">The sequence shown here is derived from an EMBL/GenBank/DDBJ whole genome shotgun (WGS) entry which is preliminary data.</text>
</comment>
<dbReference type="RefSeq" id="WP_323259709.1">
    <property type="nucleotide sequence ID" value="NZ_JAYGIM010000011.1"/>
</dbReference>
<feature type="domain" description="PAC" evidence="8">
    <location>
        <begin position="739"/>
        <end position="790"/>
    </location>
</feature>
<dbReference type="PROSITE" id="PS50112">
    <property type="entry name" value="PAS"/>
    <property type="match status" value="1"/>
</dbReference>
<dbReference type="PRINTS" id="PR00344">
    <property type="entry name" value="BCTRLSENSOR"/>
</dbReference>
<feature type="domain" description="Histidine kinase" evidence="6">
    <location>
        <begin position="814"/>
        <end position="1031"/>
    </location>
</feature>
<dbReference type="InterPro" id="IPR000014">
    <property type="entry name" value="PAS"/>
</dbReference>
<dbReference type="Gene3D" id="3.30.450.20">
    <property type="entry name" value="PAS domain"/>
    <property type="match status" value="6"/>
</dbReference>
<evidence type="ECO:0000256" key="1">
    <source>
        <dbReference type="ARBA" id="ARBA00000085"/>
    </source>
</evidence>
<dbReference type="SUPFAM" id="SSF47384">
    <property type="entry name" value="Homodimeric domain of signal transducing histidine kinase"/>
    <property type="match status" value="1"/>
</dbReference>
<dbReference type="InterPro" id="IPR001610">
    <property type="entry name" value="PAC"/>
</dbReference>
<dbReference type="SMART" id="SM00086">
    <property type="entry name" value="PAC"/>
    <property type="match status" value="5"/>
</dbReference>
<feature type="domain" description="PAS" evidence="7">
    <location>
        <begin position="552"/>
        <end position="610"/>
    </location>
</feature>
<accession>A0ABU5SKX7</accession>
<dbReference type="Proteomes" id="UP001302222">
    <property type="component" value="Unassembled WGS sequence"/>
</dbReference>
<gene>
    <name evidence="9" type="ORF">VB798_14955</name>
</gene>
<dbReference type="InterPro" id="IPR036097">
    <property type="entry name" value="HisK_dim/P_sf"/>
</dbReference>
<dbReference type="Pfam" id="PF08447">
    <property type="entry name" value="PAS_3"/>
    <property type="match status" value="2"/>
</dbReference>
<dbReference type="InterPro" id="IPR005467">
    <property type="entry name" value="His_kinase_dom"/>
</dbReference>
<dbReference type="Pfam" id="PF00512">
    <property type="entry name" value="HisKA"/>
    <property type="match status" value="1"/>
</dbReference>
<dbReference type="EC" id="2.7.13.3" evidence="2"/>
<keyword evidence="10" id="KW-1185">Reference proteome</keyword>
<organism evidence="9 10">
    <name type="scientific">Arcicella lustrica</name>
    <dbReference type="NCBI Taxonomy" id="2984196"/>
    <lineage>
        <taxon>Bacteria</taxon>
        <taxon>Pseudomonadati</taxon>
        <taxon>Bacteroidota</taxon>
        <taxon>Cytophagia</taxon>
        <taxon>Cytophagales</taxon>
        <taxon>Flectobacillaceae</taxon>
        <taxon>Arcicella</taxon>
    </lineage>
</organism>
<dbReference type="SUPFAM" id="SSF55874">
    <property type="entry name" value="ATPase domain of HSP90 chaperone/DNA topoisomerase II/histidine kinase"/>
    <property type="match status" value="1"/>
</dbReference>
<dbReference type="Gene3D" id="1.10.287.130">
    <property type="match status" value="1"/>
</dbReference>
<name>A0ABU5SKX7_9BACT</name>
<evidence type="ECO:0000259" key="7">
    <source>
        <dbReference type="PROSITE" id="PS50112"/>
    </source>
</evidence>
<evidence type="ECO:0000313" key="9">
    <source>
        <dbReference type="EMBL" id="MEA5427889.1"/>
    </source>
</evidence>
<dbReference type="InterPro" id="IPR000700">
    <property type="entry name" value="PAS-assoc_C"/>
</dbReference>
<dbReference type="Pfam" id="PF02518">
    <property type="entry name" value="HATPase_c"/>
    <property type="match status" value="1"/>
</dbReference>
<evidence type="ECO:0000259" key="6">
    <source>
        <dbReference type="PROSITE" id="PS50109"/>
    </source>
</evidence>
<keyword evidence="4" id="KW-0808">Transferase</keyword>
<keyword evidence="5" id="KW-0418">Kinase</keyword>
<dbReference type="Gene3D" id="3.30.565.10">
    <property type="entry name" value="Histidine kinase-like ATPase, C-terminal domain"/>
    <property type="match status" value="1"/>
</dbReference>
<proteinExistence type="predicted"/>
<dbReference type="InterPro" id="IPR003661">
    <property type="entry name" value="HisK_dim/P_dom"/>
</dbReference>
<dbReference type="PROSITE" id="PS50109">
    <property type="entry name" value="HIS_KIN"/>
    <property type="match status" value="1"/>
</dbReference>
<reference evidence="9 10" key="1">
    <citation type="submission" date="2023-12" db="EMBL/GenBank/DDBJ databases">
        <title>Novel species of the genus Arcicella isolated from rivers.</title>
        <authorList>
            <person name="Lu H."/>
        </authorList>
    </citation>
    <scope>NUCLEOTIDE SEQUENCE [LARGE SCALE GENOMIC DNA]</scope>
    <source>
        <strain evidence="9 10">DC25W</strain>
    </source>
</reference>
<evidence type="ECO:0000256" key="2">
    <source>
        <dbReference type="ARBA" id="ARBA00012438"/>
    </source>
</evidence>
<dbReference type="SMART" id="SM00387">
    <property type="entry name" value="HATPase_c"/>
    <property type="match status" value="1"/>
</dbReference>
<evidence type="ECO:0000256" key="5">
    <source>
        <dbReference type="ARBA" id="ARBA00022777"/>
    </source>
</evidence>